<dbReference type="SUPFAM" id="SSF109604">
    <property type="entry name" value="HD-domain/PDEase-like"/>
    <property type="match status" value="1"/>
</dbReference>
<protein>
    <recommendedName>
        <fullName evidence="1">HDOD domain-containing protein</fullName>
    </recommendedName>
</protein>
<evidence type="ECO:0000313" key="3">
    <source>
        <dbReference type="Proteomes" id="UP000005297"/>
    </source>
</evidence>
<dbReference type="Pfam" id="PF08668">
    <property type="entry name" value="HDOD"/>
    <property type="match status" value="1"/>
</dbReference>
<dbReference type="InParanoid" id="Q0EWM8"/>
<gene>
    <name evidence="2" type="ORF">SPV1_12370</name>
</gene>
<comment type="caution">
    <text evidence="2">The sequence shown here is derived from an EMBL/GenBank/DDBJ whole genome shotgun (WGS) entry which is preliminary data.</text>
</comment>
<dbReference type="InterPro" id="IPR052340">
    <property type="entry name" value="RNase_Y/CdgJ"/>
</dbReference>
<evidence type="ECO:0000313" key="2">
    <source>
        <dbReference type="EMBL" id="EAU53649.1"/>
    </source>
</evidence>
<reference evidence="2 3" key="1">
    <citation type="submission" date="2006-09" db="EMBL/GenBank/DDBJ databases">
        <authorList>
            <person name="Emerson D."/>
            <person name="Ferriera S."/>
            <person name="Johnson J."/>
            <person name="Kravitz S."/>
            <person name="Halpern A."/>
            <person name="Remington K."/>
            <person name="Beeson K."/>
            <person name="Tran B."/>
            <person name="Rogers Y.-H."/>
            <person name="Friedman R."/>
            <person name="Venter J.C."/>
        </authorList>
    </citation>
    <scope>NUCLEOTIDE SEQUENCE [LARGE SCALE GENOMIC DNA]</scope>
    <source>
        <strain evidence="2 3">PV-1</strain>
    </source>
</reference>
<dbReference type="PROSITE" id="PS51833">
    <property type="entry name" value="HDOD"/>
    <property type="match status" value="1"/>
</dbReference>
<dbReference type="eggNOG" id="COG1639">
    <property type="taxonomic scope" value="Bacteria"/>
</dbReference>
<accession>Q0EWM8</accession>
<proteinExistence type="predicted"/>
<dbReference type="AlphaFoldDB" id="Q0EWM8"/>
<dbReference type="RefSeq" id="WP_009849987.1">
    <property type="nucleotide sequence ID" value="NZ_DS022294.1"/>
</dbReference>
<dbReference type="OrthoDB" id="598113at2"/>
<dbReference type="PANTHER" id="PTHR33525:SF3">
    <property type="entry name" value="RIBONUCLEASE Y"/>
    <property type="match status" value="1"/>
</dbReference>
<keyword evidence="3" id="KW-1185">Reference proteome</keyword>
<name>Q0EWM8_9PROT</name>
<dbReference type="EMBL" id="AATS01000019">
    <property type="protein sequence ID" value="EAU53649.1"/>
    <property type="molecule type" value="Genomic_DNA"/>
</dbReference>
<dbReference type="Gene3D" id="1.10.3210.10">
    <property type="entry name" value="Hypothetical protein af1432"/>
    <property type="match status" value="1"/>
</dbReference>
<sequence>MSVDAFKLAQEIRRRFEEGDARLPVLPEAVIKVRAMVNDKDKGAADIAKVIATDSTFSTTVLRIANSARFKTAGVEIRNLSMAIQRLGGRRTLQLMTAISSQIHLAVKDPDLQALLRESTQHSLLVAAAAQHLACLVGSVDPEEAFMGGMLFDVGVAAIICAVPEEMAACDDQQRHELLRQLHREMGGRLLTYWEMPDAFIALASHHGVEADDRPRENLIDVIDVVQFLLAGTGHTPPFDVMPEGIDVLHYPPMKRLGLNETHLAAVEVELEDGFEELAGIFS</sequence>
<feature type="domain" description="HDOD" evidence="1">
    <location>
        <begin position="23"/>
        <end position="210"/>
    </location>
</feature>
<dbReference type="STRING" id="314344.AL013_08460"/>
<dbReference type="Proteomes" id="UP000005297">
    <property type="component" value="Unassembled WGS sequence"/>
</dbReference>
<dbReference type="PANTHER" id="PTHR33525">
    <property type="match status" value="1"/>
</dbReference>
<organism evidence="2 3">
    <name type="scientific">Mariprofundus ferrooxydans PV-1</name>
    <dbReference type="NCBI Taxonomy" id="314345"/>
    <lineage>
        <taxon>Bacteria</taxon>
        <taxon>Pseudomonadati</taxon>
        <taxon>Pseudomonadota</taxon>
        <taxon>Candidatius Mariprofundia</taxon>
        <taxon>Mariprofundales</taxon>
        <taxon>Mariprofundaceae</taxon>
        <taxon>Mariprofundus</taxon>
    </lineage>
</organism>
<evidence type="ECO:0000259" key="1">
    <source>
        <dbReference type="PROSITE" id="PS51833"/>
    </source>
</evidence>
<dbReference type="InterPro" id="IPR013976">
    <property type="entry name" value="HDOD"/>
</dbReference>
<dbReference type="HOGENOM" id="CLU_048246_1_0_0"/>